<dbReference type="GO" id="GO:0016887">
    <property type="term" value="F:ATP hydrolysis activity"/>
    <property type="evidence" value="ECO:0007669"/>
    <property type="project" value="InterPro"/>
</dbReference>
<evidence type="ECO:0000256" key="4">
    <source>
        <dbReference type="ARBA" id="ARBA00022448"/>
    </source>
</evidence>
<sequence>MSIILDIQNVTHGFGDQIALDDISFSVKKGEVVGLIGRSGAGKSTLLRCLCALERPQKGSIILNGTDLTKENETSLTKIRREIGLVFQHFNLLTSRSVAGNIALPLQIAGWSKDRQKARVKELLQLVGLEKFEKKYPSQLSGGQKQRVGIARALAASPSLLLCDEATSALDPEATTSIFNLLNDINQKLGLTIILITHEMDVVRRFAQHILVLDHGKLVENGTFFDLLCKSSDQGPLQALLADSCPQLPSELRNQLQHQPSPGLMPVLRLIMNENTALKPLFSLMAERFHVETILLQGGVTSIEEKLTGDMIIGLKGEKVFEAQAFLATNVQHMEAIGYVPVDR</sequence>
<evidence type="ECO:0000256" key="7">
    <source>
        <dbReference type="ARBA" id="ARBA00022840"/>
    </source>
</evidence>
<keyword evidence="10" id="KW-0472">Membrane</keyword>
<dbReference type="RefSeq" id="WP_160619164.1">
    <property type="nucleotide sequence ID" value="NZ_CP047652.1"/>
</dbReference>
<dbReference type="Pfam" id="PF09383">
    <property type="entry name" value="NIL"/>
    <property type="match status" value="1"/>
</dbReference>
<dbReference type="PANTHER" id="PTHR43166:SF30">
    <property type="entry name" value="METHIONINE IMPORT ATP-BINDING PROTEIN METN"/>
    <property type="match status" value="1"/>
</dbReference>
<dbReference type="Proteomes" id="UP000463975">
    <property type="component" value="Chromosome"/>
</dbReference>
<keyword evidence="4" id="KW-0813">Transport</keyword>
<evidence type="ECO:0000313" key="12">
    <source>
        <dbReference type="EMBL" id="QHI96091.1"/>
    </source>
</evidence>
<keyword evidence="8" id="KW-1278">Translocase</keyword>
<evidence type="ECO:0000256" key="1">
    <source>
        <dbReference type="ARBA" id="ARBA00002579"/>
    </source>
</evidence>
<dbReference type="InterPro" id="IPR027417">
    <property type="entry name" value="P-loop_NTPase"/>
</dbReference>
<dbReference type="SUPFAM" id="SSF52540">
    <property type="entry name" value="P-loop containing nucleoside triphosphate hydrolases"/>
    <property type="match status" value="1"/>
</dbReference>
<evidence type="ECO:0000256" key="9">
    <source>
        <dbReference type="ARBA" id="ARBA00022970"/>
    </source>
</evidence>
<dbReference type="SUPFAM" id="SSF55021">
    <property type="entry name" value="ACT-like"/>
    <property type="match status" value="1"/>
</dbReference>
<keyword evidence="6" id="KW-0547">Nucleotide-binding</keyword>
<dbReference type="GO" id="GO:0005886">
    <property type="term" value="C:plasma membrane"/>
    <property type="evidence" value="ECO:0007669"/>
    <property type="project" value="UniProtKB-ARBA"/>
</dbReference>
<dbReference type="PROSITE" id="PS00211">
    <property type="entry name" value="ABC_TRANSPORTER_1"/>
    <property type="match status" value="1"/>
</dbReference>
<feature type="domain" description="ABC transporter" evidence="11">
    <location>
        <begin position="5"/>
        <end position="240"/>
    </location>
</feature>
<dbReference type="CDD" id="cd03258">
    <property type="entry name" value="ABC_MetN_methionine_transporter"/>
    <property type="match status" value="1"/>
</dbReference>
<protein>
    <recommendedName>
        <fullName evidence="3">Cell division ATP-binding protein FtsE</fullName>
    </recommendedName>
</protein>
<keyword evidence="9" id="KW-0029">Amino-acid transport</keyword>
<evidence type="ECO:0000259" key="11">
    <source>
        <dbReference type="PROSITE" id="PS50893"/>
    </source>
</evidence>
<gene>
    <name evidence="12" type="ORF">GT348_07430</name>
</gene>
<name>A0A6P1NMM2_9PROT</name>
<dbReference type="InterPro" id="IPR003593">
    <property type="entry name" value="AAA+_ATPase"/>
</dbReference>
<dbReference type="EMBL" id="CP047652">
    <property type="protein sequence ID" value="QHI96091.1"/>
    <property type="molecule type" value="Genomic_DNA"/>
</dbReference>
<dbReference type="InterPro" id="IPR045865">
    <property type="entry name" value="ACT-like_dom_sf"/>
</dbReference>
<evidence type="ECO:0000256" key="5">
    <source>
        <dbReference type="ARBA" id="ARBA00022475"/>
    </source>
</evidence>
<dbReference type="InterPro" id="IPR017871">
    <property type="entry name" value="ABC_transporter-like_CS"/>
</dbReference>
<accession>A0A6P1NMM2</accession>
<dbReference type="InterPro" id="IPR018449">
    <property type="entry name" value="NIL_domain"/>
</dbReference>
<dbReference type="GO" id="GO:0005524">
    <property type="term" value="F:ATP binding"/>
    <property type="evidence" value="ECO:0007669"/>
    <property type="project" value="UniProtKB-KW"/>
</dbReference>
<keyword evidence="7 12" id="KW-0067">ATP-binding</keyword>
<dbReference type="Pfam" id="PF00005">
    <property type="entry name" value="ABC_tran"/>
    <property type="match status" value="1"/>
</dbReference>
<dbReference type="GO" id="GO:0006865">
    <property type="term" value="P:amino acid transport"/>
    <property type="evidence" value="ECO:0007669"/>
    <property type="project" value="UniProtKB-KW"/>
</dbReference>
<evidence type="ECO:0000256" key="3">
    <source>
        <dbReference type="ARBA" id="ARBA00020019"/>
    </source>
</evidence>
<dbReference type="AlphaFoldDB" id="A0A6P1NMM2"/>
<evidence type="ECO:0000256" key="10">
    <source>
        <dbReference type="ARBA" id="ARBA00023136"/>
    </source>
</evidence>
<organism evidence="12 13">
    <name type="scientific">Aristophania vespae</name>
    <dbReference type="NCBI Taxonomy" id="2697033"/>
    <lineage>
        <taxon>Bacteria</taxon>
        <taxon>Pseudomonadati</taxon>
        <taxon>Pseudomonadota</taxon>
        <taxon>Alphaproteobacteria</taxon>
        <taxon>Acetobacterales</taxon>
        <taxon>Acetobacteraceae</taxon>
        <taxon>Aristophania</taxon>
    </lineage>
</organism>
<dbReference type="KEGG" id="bomb:GT348_07430"/>
<comment type="function">
    <text evidence="1">Part of the ABC transporter FtsEX involved in cellular division. Important for assembly or stability of the septal ring.</text>
</comment>
<evidence type="ECO:0000256" key="8">
    <source>
        <dbReference type="ARBA" id="ARBA00022967"/>
    </source>
</evidence>
<evidence type="ECO:0000256" key="2">
    <source>
        <dbReference type="ARBA" id="ARBA00005417"/>
    </source>
</evidence>
<dbReference type="FunFam" id="3.40.50.300:FF:000056">
    <property type="entry name" value="Cell division ATP-binding protein FtsE"/>
    <property type="match status" value="1"/>
</dbReference>
<reference evidence="12 13" key="1">
    <citation type="submission" date="2020-01" db="EMBL/GenBank/DDBJ databases">
        <title>Genome sequencing of strain KACC 21507.</title>
        <authorList>
            <person name="Heo J."/>
            <person name="Kim S.-J."/>
            <person name="Kim J.-S."/>
            <person name="Hong S.-B."/>
            <person name="Kwon S.-W."/>
        </authorList>
    </citation>
    <scope>NUCLEOTIDE SEQUENCE [LARGE SCALE GENOMIC DNA]</scope>
    <source>
        <strain evidence="12 13">KACC 21507</strain>
    </source>
</reference>
<dbReference type="Gene3D" id="3.40.50.300">
    <property type="entry name" value="P-loop containing nucleotide triphosphate hydrolases"/>
    <property type="match status" value="1"/>
</dbReference>
<keyword evidence="5" id="KW-1003">Cell membrane</keyword>
<dbReference type="Gene3D" id="3.30.70.260">
    <property type="match status" value="1"/>
</dbReference>
<dbReference type="InterPro" id="IPR041701">
    <property type="entry name" value="MetN_ABC"/>
</dbReference>
<dbReference type="InterPro" id="IPR003439">
    <property type="entry name" value="ABC_transporter-like_ATP-bd"/>
</dbReference>
<dbReference type="PANTHER" id="PTHR43166">
    <property type="entry name" value="AMINO ACID IMPORT ATP-BINDING PROTEIN"/>
    <property type="match status" value="1"/>
</dbReference>
<keyword evidence="13" id="KW-1185">Reference proteome</keyword>
<evidence type="ECO:0000313" key="13">
    <source>
        <dbReference type="Proteomes" id="UP000463975"/>
    </source>
</evidence>
<dbReference type="PROSITE" id="PS50893">
    <property type="entry name" value="ABC_TRANSPORTER_2"/>
    <property type="match status" value="1"/>
</dbReference>
<dbReference type="SMART" id="SM00382">
    <property type="entry name" value="AAA"/>
    <property type="match status" value="1"/>
</dbReference>
<proteinExistence type="inferred from homology"/>
<comment type="similarity">
    <text evidence="2">Belongs to the ABC transporter superfamily.</text>
</comment>
<evidence type="ECO:0000256" key="6">
    <source>
        <dbReference type="ARBA" id="ARBA00022741"/>
    </source>
</evidence>
<dbReference type="InterPro" id="IPR050086">
    <property type="entry name" value="MetN_ABC_transporter-like"/>
</dbReference>